<evidence type="ECO:0000256" key="1">
    <source>
        <dbReference type="ARBA" id="ARBA00000085"/>
    </source>
</evidence>
<organism evidence="6 7">
    <name type="scientific">Pseudoalteromonas luteoviolacea DSM 6061</name>
    <dbReference type="NCBI Taxonomy" id="1365250"/>
    <lineage>
        <taxon>Bacteria</taxon>
        <taxon>Pseudomonadati</taxon>
        <taxon>Pseudomonadota</taxon>
        <taxon>Gammaproteobacteria</taxon>
        <taxon>Alteromonadales</taxon>
        <taxon>Pseudoalteromonadaceae</taxon>
        <taxon>Pseudoalteromonas</taxon>
    </lineage>
</organism>
<dbReference type="RefSeq" id="WP_063364853.1">
    <property type="nucleotide sequence ID" value="NZ_AQHB01000049.1"/>
</dbReference>
<dbReference type="AlphaFoldDB" id="A0A166XZE1"/>
<dbReference type="InterPro" id="IPR036890">
    <property type="entry name" value="HATPase_C_sf"/>
</dbReference>
<dbReference type="InterPro" id="IPR003594">
    <property type="entry name" value="HATPase_dom"/>
</dbReference>
<dbReference type="GO" id="GO:0007234">
    <property type="term" value="P:osmosensory signaling via phosphorelay pathway"/>
    <property type="evidence" value="ECO:0007669"/>
    <property type="project" value="TreeGrafter"/>
</dbReference>
<accession>A0A166XZE1</accession>
<evidence type="ECO:0000256" key="2">
    <source>
        <dbReference type="ARBA" id="ARBA00012438"/>
    </source>
</evidence>
<dbReference type="Proteomes" id="UP000076643">
    <property type="component" value="Unassembled WGS sequence"/>
</dbReference>
<dbReference type="SUPFAM" id="SSF55874">
    <property type="entry name" value="ATPase domain of HSP90 chaperone/DNA topoisomerase II/histidine kinase"/>
    <property type="match status" value="2"/>
</dbReference>
<evidence type="ECO:0000313" key="7">
    <source>
        <dbReference type="Proteomes" id="UP000076643"/>
    </source>
</evidence>
<dbReference type="Gene3D" id="3.30.565.10">
    <property type="entry name" value="Histidine kinase-like ATPase, C-terminal domain"/>
    <property type="match status" value="2"/>
</dbReference>
<dbReference type="Pfam" id="PF13589">
    <property type="entry name" value="HATPase_c_3"/>
    <property type="match status" value="1"/>
</dbReference>
<dbReference type="PATRIC" id="fig|1365250.3.peg.1255"/>
<evidence type="ECO:0000259" key="5">
    <source>
        <dbReference type="PROSITE" id="PS50109"/>
    </source>
</evidence>
<evidence type="ECO:0000256" key="3">
    <source>
        <dbReference type="ARBA" id="ARBA00022679"/>
    </source>
</evidence>
<comment type="caution">
    <text evidence="6">The sequence shown here is derived from an EMBL/GenBank/DDBJ whole genome shotgun (WGS) entry which is preliminary data.</text>
</comment>
<evidence type="ECO:0000256" key="4">
    <source>
        <dbReference type="ARBA" id="ARBA00022777"/>
    </source>
</evidence>
<sequence length="713" mass="81450">MIKDNYKLRPAGRHVLAIGRELIKDNYSAVMELVKNSFDADSTRVDIKFNFDNVNKKVEISVVDNGHGMTKEVVLDKWLIPSTDDKLRRKVSPNGRVMQGQKGLGRYAAAILGDQFHMRTASSGKELVLVNINWNDFENAKYMDEVNLDVTTEQPSPTTGTCITILAEGEYYDFWNENGFNDLKFELKKLISPVHGDELDSFDIYLDVNNLNKNGLFSEPEKIEPFPLFDFYDYKVTGKINENGHGFLKYSNNKEKAVEEEQIDFKYETKTKCGIIEVDIRVYDRETSSIDKLIQRGLINEDGEYLSRTQTKRLLDQSNGVGVYRNGFRIRPLGDANFDWLKLNQQRIQNPSFNIGSNQVVGFVRIQSESKSNLKETSARDGLKDNVAFKNLTDIVKRVITELEERRYVYRRKVGINKEATKIESNFEKLFSFNNVNEEISKWLKSEGVSEKAQEEIKNILKTKEDDSARLIEDIRKKVAIYQGQATLGKIIDVVIHEGRRPIGYFKNQSKNLDFWFEKFIAEGGDELQEKILNSLDGFNKNSEAIKELFSRLDPLASKSRGKKKLVKLSKVIRSSIMVFENLINDSHVEVKLEGDLDIDYDAWETDLYVIITNLIDNSLFWLIDKNISNPLISISLVSENGVFQYLDFRDNGPGISKNLIESEAIFEPQFTLKKGGVGIGLPIAGEAAYRNALVLKAYEAESGAYFRLQVKD</sequence>
<name>A0A166XZE1_9GAMM</name>
<protein>
    <recommendedName>
        <fullName evidence="2">histidine kinase</fullName>
        <ecNumber evidence="2">2.7.13.3</ecNumber>
    </recommendedName>
</protein>
<keyword evidence="3" id="KW-0808">Transferase</keyword>
<dbReference type="InterPro" id="IPR050351">
    <property type="entry name" value="BphY/WalK/GraS-like"/>
</dbReference>
<evidence type="ECO:0000313" key="6">
    <source>
        <dbReference type="EMBL" id="KZN41070.1"/>
    </source>
</evidence>
<dbReference type="EC" id="2.7.13.3" evidence="2"/>
<dbReference type="GO" id="GO:0000156">
    <property type="term" value="F:phosphorelay response regulator activity"/>
    <property type="evidence" value="ECO:0007669"/>
    <property type="project" value="TreeGrafter"/>
</dbReference>
<dbReference type="EMBL" id="AUYB01000091">
    <property type="protein sequence ID" value="KZN41070.1"/>
    <property type="molecule type" value="Genomic_DNA"/>
</dbReference>
<reference evidence="6 7" key="1">
    <citation type="submission" date="2013-07" db="EMBL/GenBank/DDBJ databases">
        <title>Comparative Genomic and Metabolomic Analysis of Twelve Strains of Pseudoalteromonas luteoviolacea.</title>
        <authorList>
            <person name="Vynne N.G."/>
            <person name="Mansson M."/>
            <person name="Gram L."/>
        </authorList>
    </citation>
    <scope>NUCLEOTIDE SEQUENCE [LARGE SCALE GENOMIC DNA]</scope>
    <source>
        <strain evidence="6 7">DSM 6061</strain>
    </source>
</reference>
<dbReference type="PROSITE" id="PS50109">
    <property type="entry name" value="HIS_KIN"/>
    <property type="match status" value="1"/>
</dbReference>
<feature type="domain" description="Histidine kinase" evidence="5">
    <location>
        <begin position="494"/>
        <end position="713"/>
    </location>
</feature>
<keyword evidence="7" id="KW-1185">Reference proteome</keyword>
<keyword evidence="4" id="KW-0418">Kinase</keyword>
<gene>
    <name evidence="6" type="ORF">N475_10885</name>
</gene>
<dbReference type="PANTHER" id="PTHR42878">
    <property type="entry name" value="TWO-COMPONENT HISTIDINE KINASE"/>
    <property type="match status" value="1"/>
</dbReference>
<proteinExistence type="predicted"/>
<dbReference type="Pfam" id="PF02518">
    <property type="entry name" value="HATPase_c"/>
    <property type="match status" value="1"/>
</dbReference>
<comment type="catalytic activity">
    <reaction evidence="1">
        <text>ATP + protein L-histidine = ADP + protein N-phospho-L-histidine.</text>
        <dbReference type="EC" id="2.7.13.3"/>
    </reaction>
</comment>
<dbReference type="GO" id="GO:0030295">
    <property type="term" value="F:protein kinase activator activity"/>
    <property type="evidence" value="ECO:0007669"/>
    <property type="project" value="TreeGrafter"/>
</dbReference>
<dbReference type="PANTHER" id="PTHR42878:SF14">
    <property type="entry name" value="OSMOLARITY TWO-COMPONENT SYSTEM PROTEIN SSK1"/>
    <property type="match status" value="1"/>
</dbReference>
<dbReference type="GO" id="GO:0004673">
    <property type="term" value="F:protein histidine kinase activity"/>
    <property type="evidence" value="ECO:0007669"/>
    <property type="project" value="UniProtKB-EC"/>
</dbReference>
<dbReference type="InterPro" id="IPR005467">
    <property type="entry name" value="His_kinase_dom"/>
</dbReference>